<accession>A0A9X5FBY8</accession>
<dbReference type="RefSeq" id="WP_168446296.1">
    <property type="nucleotide sequence ID" value="NZ_JAAXOW010000001.1"/>
</dbReference>
<feature type="region of interest" description="Disordered" evidence="1">
    <location>
        <begin position="424"/>
        <end position="485"/>
    </location>
</feature>
<comment type="caution">
    <text evidence="2">The sequence shown here is derived from an EMBL/GenBank/DDBJ whole genome shotgun (WGS) entry which is preliminary data.</text>
</comment>
<proteinExistence type="predicted"/>
<feature type="compositionally biased region" description="Polar residues" evidence="1">
    <location>
        <begin position="430"/>
        <end position="447"/>
    </location>
</feature>
<feature type="compositionally biased region" description="Low complexity" evidence="1">
    <location>
        <begin position="448"/>
        <end position="461"/>
    </location>
</feature>
<dbReference type="EMBL" id="JAAXOW010000001">
    <property type="protein sequence ID" value="NKX92247.1"/>
    <property type="molecule type" value="Genomic_DNA"/>
</dbReference>
<organism evidence="2 3">
    <name type="scientific">Sanguibacter hominis ATCC BAA-789</name>
    <dbReference type="NCBI Taxonomy" id="1312740"/>
    <lineage>
        <taxon>Bacteria</taxon>
        <taxon>Bacillati</taxon>
        <taxon>Actinomycetota</taxon>
        <taxon>Actinomycetes</taxon>
        <taxon>Micrococcales</taxon>
        <taxon>Sanguibacteraceae</taxon>
        <taxon>Sanguibacter</taxon>
    </lineage>
</organism>
<evidence type="ECO:0000256" key="1">
    <source>
        <dbReference type="SAM" id="MobiDB-lite"/>
    </source>
</evidence>
<dbReference type="InterPro" id="IPR032774">
    <property type="entry name" value="WG_beta_rep"/>
</dbReference>
<dbReference type="AlphaFoldDB" id="A0A9X5FBY8"/>
<evidence type="ECO:0000313" key="3">
    <source>
        <dbReference type="Proteomes" id="UP000774283"/>
    </source>
</evidence>
<evidence type="ECO:0000313" key="2">
    <source>
        <dbReference type="EMBL" id="NKX92247.1"/>
    </source>
</evidence>
<dbReference type="Pfam" id="PF14903">
    <property type="entry name" value="WG_beta_rep"/>
    <property type="match status" value="2"/>
</dbReference>
<evidence type="ECO:0008006" key="4">
    <source>
        <dbReference type="Google" id="ProtNLM"/>
    </source>
</evidence>
<keyword evidence="3" id="KW-1185">Reference proteome</keyword>
<dbReference type="PANTHER" id="PTHR37841:SF1">
    <property type="entry name" value="DUF3298 DOMAIN-CONTAINING PROTEIN"/>
    <property type="match status" value="1"/>
</dbReference>
<sequence length="485" mass="51530">MKSYRFLVLGVLVLLVGGGWFSLARAGAEAEAAYAEHLTAARGAVEIGAIQEGRAEYRAALALKPGLDVHRELVAFLASDAPRDVYVEELAQFVAAYPETPEGYERLAQAHADGEDVAGAYAAVMSARSRDVRSEVLDAIYARVAYQYTTGLAHFADVLPYGRYDVAAVRDDQGRWLHVDAAGISLNGRYEAVGPMWAGNRFVVDEGLPQFVDEKGRQTLAAVRAGYEEYGILTDGVFAAKAPSGAWTFLDQSFRPVLEPGTFDEVTSFAGGLAGTRTGDTWNVVRRDGSVVGEGYAALAVDEAGVLVNQGRYLAKVGTQFQLFDTDGERIGDGVYDDARAFGAEGAAAVRVGDQWGFIDTSGDLVVEPAFADARSFAHDLAPVRTGELWGYADAEGTVVIAPTFLDATRFSSEGTALVRLAAAPEHPSLSDSSTTEQAPETGTPETAESPAQDAAAGAAAQTDQEPGSTPDGDAGWYQIKLQRY</sequence>
<dbReference type="PANTHER" id="PTHR37841">
    <property type="entry name" value="GLR2918 PROTEIN"/>
    <property type="match status" value="1"/>
</dbReference>
<reference evidence="2 3" key="1">
    <citation type="submission" date="2020-04" db="EMBL/GenBank/DDBJ databases">
        <title>MicrobeNet Type strains.</title>
        <authorList>
            <person name="Nicholson A.C."/>
        </authorList>
    </citation>
    <scope>NUCLEOTIDE SEQUENCE [LARGE SCALE GENOMIC DNA]</scope>
    <source>
        <strain evidence="2 3">ATCC BAA-789</strain>
    </source>
</reference>
<dbReference type="Proteomes" id="UP000774283">
    <property type="component" value="Unassembled WGS sequence"/>
</dbReference>
<protein>
    <recommendedName>
        <fullName evidence="4">WG repeat-containing protein</fullName>
    </recommendedName>
</protein>
<dbReference type="SUPFAM" id="SSF69360">
    <property type="entry name" value="Cell wall binding repeat"/>
    <property type="match status" value="1"/>
</dbReference>
<gene>
    <name evidence="2" type="ORF">HF995_02995</name>
</gene>
<name>A0A9X5FBY8_9MICO</name>